<evidence type="ECO:0000256" key="1">
    <source>
        <dbReference type="SAM" id="Phobius"/>
    </source>
</evidence>
<dbReference type="Pfam" id="PF13181">
    <property type="entry name" value="TPR_8"/>
    <property type="match status" value="1"/>
</dbReference>
<keyword evidence="1" id="KW-1133">Transmembrane helix</keyword>
<dbReference type="RefSeq" id="WP_140904881.1">
    <property type="nucleotide sequence ID" value="NZ_JBHTMD010000013.1"/>
</dbReference>
<proteinExistence type="predicted"/>
<dbReference type="EMBL" id="VEWJ01000005">
    <property type="protein sequence ID" value="TPF75443.1"/>
    <property type="molecule type" value="Genomic_DNA"/>
</dbReference>
<comment type="caution">
    <text evidence="2">The sequence shown here is derived from an EMBL/GenBank/DDBJ whole genome shotgun (WGS) entry which is preliminary data.</text>
</comment>
<dbReference type="AlphaFoldDB" id="A0A502BQY2"/>
<reference evidence="2 3" key="1">
    <citation type="journal article" date="2003" name="Int. J. Syst. Evol. Microbiol.">
        <title>Towards a standardized format for the description of a novel species (of an established genus): Ochrobactrum gallinifaecis sp. nov.</title>
        <authorList>
            <person name="Kampfer P."/>
            <person name="Buczolits S."/>
            <person name="Albrecht A."/>
            <person name="Busse H.J."/>
            <person name="Stackebrandt E."/>
        </authorList>
    </citation>
    <scope>NUCLEOTIDE SEQUENCE [LARGE SCALE GENOMIC DNA]</scope>
    <source>
        <strain evidence="2 3">ISO 196</strain>
    </source>
</reference>
<sequence>MSLYNHSLPIKHRSSLAKSLSILLMIGISFPLSGCLASLKPNWDMTKALKSEPDDKKIALEYSRSLSERGEKMQALEVIKKLQTSHPNDKDVLAAYGKALVSVGQYQSALQAVHMAENPAKRDWRLISTEASARDGLGQHIKALKLHQQAINMNPNDASLLSNLAMSYILTKNNKAAEAALVKAVAMPDATPQIRQNLAFVLGLQGNYDAARRWYNKDLPKDQTESNIAYIKNTFLSANG</sequence>
<dbReference type="OrthoDB" id="422579at2"/>
<dbReference type="Gene3D" id="1.25.40.10">
    <property type="entry name" value="Tetratricopeptide repeat domain"/>
    <property type="match status" value="1"/>
</dbReference>
<dbReference type="GO" id="GO:0000030">
    <property type="term" value="F:mannosyltransferase activity"/>
    <property type="evidence" value="ECO:0007669"/>
    <property type="project" value="TreeGrafter"/>
</dbReference>
<keyword evidence="3" id="KW-1185">Reference proteome</keyword>
<dbReference type="Proteomes" id="UP000315388">
    <property type="component" value="Unassembled WGS sequence"/>
</dbReference>
<gene>
    <name evidence="2" type="ORF">FHY56_09285</name>
</gene>
<dbReference type="InterPro" id="IPR011990">
    <property type="entry name" value="TPR-like_helical_dom_sf"/>
</dbReference>
<name>A0A502BQY2_9HYPH</name>
<dbReference type="InterPro" id="IPR052384">
    <property type="entry name" value="TMTC_O-mannosyltransferase"/>
</dbReference>
<keyword evidence="1" id="KW-0812">Transmembrane</keyword>
<feature type="transmembrane region" description="Helical" evidence="1">
    <location>
        <begin position="20"/>
        <end position="39"/>
    </location>
</feature>
<dbReference type="PANTHER" id="PTHR44216:SF3">
    <property type="entry name" value="PROTEIN O-MANNOSYL-TRANSFERASE TMTC2"/>
    <property type="match status" value="1"/>
</dbReference>
<dbReference type="PANTHER" id="PTHR44216">
    <property type="entry name" value="PROTEIN O-MANNOSYL-TRANSFERASE TMTC2"/>
    <property type="match status" value="1"/>
</dbReference>
<dbReference type="InterPro" id="IPR019734">
    <property type="entry name" value="TPR_rpt"/>
</dbReference>
<accession>A0A502BQY2</accession>
<evidence type="ECO:0000313" key="2">
    <source>
        <dbReference type="EMBL" id="TPF75443.1"/>
    </source>
</evidence>
<dbReference type="GO" id="GO:0035269">
    <property type="term" value="P:protein O-linked glycosylation via mannose"/>
    <property type="evidence" value="ECO:0007669"/>
    <property type="project" value="TreeGrafter"/>
</dbReference>
<dbReference type="SUPFAM" id="SSF48452">
    <property type="entry name" value="TPR-like"/>
    <property type="match status" value="1"/>
</dbReference>
<keyword evidence="1" id="KW-0472">Membrane</keyword>
<dbReference type="SMART" id="SM00028">
    <property type="entry name" value="TPR"/>
    <property type="match status" value="3"/>
</dbReference>
<evidence type="ECO:0000313" key="3">
    <source>
        <dbReference type="Proteomes" id="UP000315388"/>
    </source>
</evidence>
<organism evidence="2 3">
    <name type="scientific">Brucella gallinifaecis</name>
    <dbReference type="NCBI Taxonomy" id="215590"/>
    <lineage>
        <taxon>Bacteria</taxon>
        <taxon>Pseudomonadati</taxon>
        <taxon>Pseudomonadota</taxon>
        <taxon>Alphaproteobacteria</taxon>
        <taxon>Hyphomicrobiales</taxon>
        <taxon>Brucellaceae</taxon>
        <taxon>Brucella/Ochrobactrum group</taxon>
        <taxon>Brucella</taxon>
    </lineage>
</organism>
<protein>
    <submittedName>
        <fullName evidence="2">Tetratricopeptide repeat protein</fullName>
    </submittedName>
</protein>
<dbReference type="Pfam" id="PF13429">
    <property type="entry name" value="TPR_15"/>
    <property type="match status" value="1"/>
</dbReference>